<accession>A0A4Y9L407</accession>
<dbReference type="SUPFAM" id="SSF51316">
    <property type="entry name" value="Mss4-like"/>
    <property type="match status" value="1"/>
</dbReference>
<dbReference type="InterPro" id="IPR006913">
    <property type="entry name" value="CENP-V/GFA"/>
</dbReference>
<dbReference type="InterPro" id="IPR011057">
    <property type="entry name" value="Mss4-like_sf"/>
</dbReference>
<keyword evidence="3" id="KW-0862">Zinc</keyword>
<dbReference type="OrthoDB" id="9807246at2"/>
<dbReference type="RefSeq" id="WP_135169858.1">
    <property type="nucleotide sequence ID" value="NZ_SPQU01000007.1"/>
</dbReference>
<gene>
    <name evidence="6" type="ORF">E4K66_18220</name>
</gene>
<dbReference type="PANTHER" id="PTHR33337">
    <property type="entry name" value="GFA DOMAIN-CONTAINING PROTEIN"/>
    <property type="match status" value="1"/>
</dbReference>
<keyword evidence="4" id="KW-0456">Lyase</keyword>
<dbReference type="GO" id="GO:0016846">
    <property type="term" value="F:carbon-sulfur lyase activity"/>
    <property type="evidence" value="ECO:0007669"/>
    <property type="project" value="InterPro"/>
</dbReference>
<comment type="similarity">
    <text evidence="1">Belongs to the Gfa family.</text>
</comment>
<evidence type="ECO:0000313" key="6">
    <source>
        <dbReference type="EMBL" id="TFV38310.1"/>
    </source>
</evidence>
<evidence type="ECO:0000259" key="5">
    <source>
        <dbReference type="PROSITE" id="PS51891"/>
    </source>
</evidence>
<dbReference type="Gene3D" id="3.90.1590.10">
    <property type="entry name" value="glutathione-dependent formaldehyde- activating enzyme (gfa)"/>
    <property type="match status" value="1"/>
</dbReference>
<evidence type="ECO:0000256" key="2">
    <source>
        <dbReference type="ARBA" id="ARBA00022723"/>
    </source>
</evidence>
<comment type="caution">
    <text evidence="6">The sequence shown here is derived from an EMBL/GenBank/DDBJ whole genome shotgun (WGS) entry which is preliminary data.</text>
</comment>
<dbReference type="Pfam" id="PF04828">
    <property type="entry name" value="GFA"/>
    <property type="match status" value="1"/>
</dbReference>
<sequence length="145" mass="15848">MKVSGACHCGYIAFEAEVDPTKVLICHCTDCQTLSGTAFRTVVPTKEGSFKLLSGALKTYVKTGESGNKREQTFCPDCGTPIYSAPIGQGAKVLSLRVGAIKQRDQLIPADQFWFRSAQKWLSTLPTIKKMETQPVFGPRGGFNR</sequence>
<proteinExistence type="inferred from homology"/>
<keyword evidence="7" id="KW-1185">Reference proteome</keyword>
<name>A0A4Y9L407_9BRAD</name>
<dbReference type="PROSITE" id="PS51891">
    <property type="entry name" value="CENP_V_GFA"/>
    <property type="match status" value="1"/>
</dbReference>
<dbReference type="PANTHER" id="PTHR33337:SF40">
    <property type="entry name" value="CENP-V_GFA DOMAIN-CONTAINING PROTEIN-RELATED"/>
    <property type="match status" value="1"/>
</dbReference>
<dbReference type="AlphaFoldDB" id="A0A4Y9L407"/>
<organism evidence="6 7">
    <name type="scientific">Bradyrhizobium frederickii</name>
    <dbReference type="NCBI Taxonomy" id="2560054"/>
    <lineage>
        <taxon>Bacteria</taxon>
        <taxon>Pseudomonadati</taxon>
        <taxon>Pseudomonadota</taxon>
        <taxon>Alphaproteobacteria</taxon>
        <taxon>Hyphomicrobiales</taxon>
        <taxon>Nitrobacteraceae</taxon>
        <taxon>Bradyrhizobium</taxon>
    </lineage>
</organism>
<evidence type="ECO:0000256" key="1">
    <source>
        <dbReference type="ARBA" id="ARBA00005495"/>
    </source>
</evidence>
<dbReference type="EMBL" id="SPQU01000007">
    <property type="protein sequence ID" value="TFV38310.1"/>
    <property type="molecule type" value="Genomic_DNA"/>
</dbReference>
<feature type="domain" description="CENP-V/GFA" evidence="5">
    <location>
        <begin position="3"/>
        <end position="111"/>
    </location>
</feature>
<evidence type="ECO:0000256" key="3">
    <source>
        <dbReference type="ARBA" id="ARBA00022833"/>
    </source>
</evidence>
<reference evidence="6 7" key="1">
    <citation type="submission" date="2019-03" db="EMBL/GenBank/DDBJ databases">
        <title>Bradyrhizobium strains diversity isolated from Chamaecrista fasciculata.</title>
        <authorList>
            <person name="Urquiaga M.C.O."/>
            <person name="Hungria M."/>
            <person name="Delamuta J.R.M."/>
        </authorList>
    </citation>
    <scope>NUCLEOTIDE SEQUENCE [LARGE SCALE GENOMIC DNA]</scope>
    <source>
        <strain evidence="6 7">CNPSo 3424</strain>
    </source>
</reference>
<evidence type="ECO:0000313" key="7">
    <source>
        <dbReference type="Proteomes" id="UP000298225"/>
    </source>
</evidence>
<dbReference type="Proteomes" id="UP000298225">
    <property type="component" value="Unassembled WGS sequence"/>
</dbReference>
<dbReference type="GO" id="GO:0046872">
    <property type="term" value="F:metal ion binding"/>
    <property type="evidence" value="ECO:0007669"/>
    <property type="project" value="UniProtKB-KW"/>
</dbReference>
<evidence type="ECO:0000256" key="4">
    <source>
        <dbReference type="ARBA" id="ARBA00023239"/>
    </source>
</evidence>
<keyword evidence="2" id="KW-0479">Metal-binding</keyword>
<protein>
    <submittedName>
        <fullName evidence="6">GFA family protein</fullName>
    </submittedName>
</protein>